<proteinExistence type="predicted"/>
<evidence type="ECO:0000259" key="2">
    <source>
        <dbReference type="SMART" id="SM01360"/>
    </source>
</evidence>
<dbReference type="PANTHER" id="PTHR11412">
    <property type="entry name" value="MACROGLOBULIN / COMPLEMENT"/>
    <property type="match status" value="1"/>
</dbReference>
<dbReference type="Gene3D" id="6.20.50.160">
    <property type="match status" value="1"/>
</dbReference>
<dbReference type="Gene3D" id="2.60.40.10">
    <property type="entry name" value="Immunoglobulins"/>
    <property type="match status" value="1"/>
</dbReference>
<dbReference type="InterPro" id="IPR011625">
    <property type="entry name" value="A2M_N_BRD"/>
</dbReference>
<feature type="domain" description="Alpha-2-macroglobulin bait region" evidence="1">
    <location>
        <begin position="123"/>
        <end position="270"/>
    </location>
</feature>
<sequence>MRDYIMGSQYIECSMWDYIMSSQYIECSVRDYIMSSQYIECSVRDYIMGSQYIESSMWDDIMVSQYIECSMWDYIMVSQYIECSMRDYIMGSQYIECSVRDYIMGSQYIECSMWDYIMSSQYIECSVQDYIMGSQYIECSVRDYIMGSQYIECSMWDDIMIIGRTGILRFDQRSITLTKANPVKGTFYLPIVFTSYFGPAPKMIGYILLNNGAMAADRLRFTVERCFPNRVTLKFPVREAAPKSVLNLRMEALANSVCALRVVDKSVQISYTDQELTLDKVYSLFQSERSGYDYRVDETSSVPCWKMYSFDRPWIWNQNTDFMDILSLFKDVGVKILTNALIQKPPDLSCALDTDELPDAIRFMELAFGYSPQTTPDLSNKVRQFFPETWLWKLVVIGKTGQADLKVTVPDTITDWSASVFCTGPSGFGLSAPTYVRAFQPFFVEMSLPYSVALGELFTLKASVFNYLKDCIKVTFSLCLSHSR</sequence>
<dbReference type="InterPro" id="IPR013783">
    <property type="entry name" value="Ig-like_fold"/>
</dbReference>
<dbReference type="AlphaFoldDB" id="A0AAD1WTJ9"/>
<feature type="domain" description="Alpha-2-macroglobulin" evidence="2">
    <location>
        <begin position="389"/>
        <end position="478"/>
    </location>
</feature>
<dbReference type="Pfam" id="PF07703">
    <property type="entry name" value="A2M_BRD"/>
    <property type="match status" value="1"/>
</dbReference>
<dbReference type="PANTHER" id="PTHR11412:SF182">
    <property type="entry name" value="ALPHA-2-MACROGLOBULIN-LIKE PROTEIN 1"/>
    <property type="match status" value="1"/>
</dbReference>
<dbReference type="InterPro" id="IPR014756">
    <property type="entry name" value="Ig_E-set"/>
</dbReference>
<accession>A0AAD1WTJ9</accession>
<dbReference type="Gene3D" id="2.60.40.1930">
    <property type="match status" value="1"/>
</dbReference>
<reference evidence="3" key="1">
    <citation type="submission" date="2022-03" db="EMBL/GenBank/DDBJ databases">
        <authorList>
            <person name="Alioto T."/>
            <person name="Alioto T."/>
            <person name="Gomez Garrido J."/>
        </authorList>
    </citation>
    <scope>NUCLEOTIDE SEQUENCE</scope>
</reference>
<organism evidence="3 4">
    <name type="scientific">Pelobates cultripes</name>
    <name type="common">Western spadefoot toad</name>
    <dbReference type="NCBI Taxonomy" id="61616"/>
    <lineage>
        <taxon>Eukaryota</taxon>
        <taxon>Metazoa</taxon>
        <taxon>Chordata</taxon>
        <taxon>Craniata</taxon>
        <taxon>Vertebrata</taxon>
        <taxon>Euteleostomi</taxon>
        <taxon>Amphibia</taxon>
        <taxon>Batrachia</taxon>
        <taxon>Anura</taxon>
        <taxon>Pelobatoidea</taxon>
        <taxon>Pelobatidae</taxon>
        <taxon>Pelobates</taxon>
    </lineage>
</organism>
<dbReference type="SUPFAM" id="SSF81296">
    <property type="entry name" value="E set domains"/>
    <property type="match status" value="1"/>
</dbReference>
<name>A0AAD1WTJ9_PELCU</name>
<evidence type="ECO:0000313" key="3">
    <source>
        <dbReference type="EMBL" id="CAH2322582.1"/>
    </source>
</evidence>
<dbReference type="EMBL" id="OW240922">
    <property type="protein sequence ID" value="CAH2322582.1"/>
    <property type="molecule type" value="Genomic_DNA"/>
</dbReference>
<dbReference type="InterPro" id="IPR050473">
    <property type="entry name" value="A2M/Complement_sys"/>
</dbReference>
<dbReference type="InterPro" id="IPR001599">
    <property type="entry name" value="Macroglobln_a2"/>
</dbReference>
<dbReference type="SMART" id="SM01359">
    <property type="entry name" value="A2M_N_2"/>
    <property type="match status" value="1"/>
</dbReference>
<dbReference type="Proteomes" id="UP001295444">
    <property type="component" value="Chromosome 11"/>
</dbReference>
<keyword evidence="4" id="KW-1185">Reference proteome</keyword>
<dbReference type="Gene3D" id="2.20.130.20">
    <property type="match status" value="1"/>
</dbReference>
<evidence type="ECO:0000259" key="1">
    <source>
        <dbReference type="SMART" id="SM01359"/>
    </source>
</evidence>
<evidence type="ECO:0000313" key="4">
    <source>
        <dbReference type="Proteomes" id="UP001295444"/>
    </source>
</evidence>
<gene>
    <name evidence="3" type="ORF">PECUL_23A018092</name>
</gene>
<dbReference type="Pfam" id="PF00207">
    <property type="entry name" value="A2M"/>
    <property type="match status" value="1"/>
</dbReference>
<protein>
    <submittedName>
        <fullName evidence="3">Alpha-2-macroglobulin 1</fullName>
    </submittedName>
</protein>
<dbReference type="GO" id="GO:0004866">
    <property type="term" value="F:endopeptidase inhibitor activity"/>
    <property type="evidence" value="ECO:0007669"/>
    <property type="project" value="InterPro"/>
</dbReference>
<dbReference type="SMART" id="SM01360">
    <property type="entry name" value="A2M"/>
    <property type="match status" value="1"/>
</dbReference>